<sequence length="55" mass="6601">MTFDDYIKRIMEENKEILEALGSDFDEEGVPYWEKWGKGEEARFDAEYPIDKTQH</sequence>
<proteinExistence type="predicted"/>
<organism evidence="1">
    <name type="scientific">uncultured Caudovirales phage</name>
    <dbReference type="NCBI Taxonomy" id="2100421"/>
    <lineage>
        <taxon>Viruses</taxon>
        <taxon>Duplodnaviria</taxon>
        <taxon>Heunggongvirae</taxon>
        <taxon>Uroviricota</taxon>
        <taxon>Caudoviricetes</taxon>
        <taxon>Peduoviridae</taxon>
        <taxon>Maltschvirus</taxon>
        <taxon>Maltschvirus maltsch</taxon>
    </lineage>
</organism>
<evidence type="ECO:0000313" key="1">
    <source>
        <dbReference type="EMBL" id="CAB5218231.1"/>
    </source>
</evidence>
<reference evidence="1" key="1">
    <citation type="submission" date="2020-05" db="EMBL/GenBank/DDBJ databases">
        <authorList>
            <person name="Chiriac C."/>
            <person name="Salcher M."/>
            <person name="Ghai R."/>
            <person name="Kavagutti S V."/>
        </authorList>
    </citation>
    <scope>NUCLEOTIDE SEQUENCE</scope>
</reference>
<name>A0A6J7WJR2_9CAUD</name>
<accession>A0A6J7WJR2</accession>
<gene>
    <name evidence="1" type="ORF">UFOVP204_113</name>
</gene>
<dbReference type="EMBL" id="LR798257">
    <property type="protein sequence ID" value="CAB5218231.1"/>
    <property type="molecule type" value="Genomic_DNA"/>
</dbReference>
<protein>
    <submittedName>
        <fullName evidence="1">Uncharacterized protein</fullName>
    </submittedName>
</protein>